<dbReference type="CDD" id="cd17393">
    <property type="entry name" value="MFS_MosC_like"/>
    <property type="match status" value="1"/>
</dbReference>
<feature type="transmembrane region" description="Helical" evidence="6">
    <location>
        <begin position="317"/>
        <end position="336"/>
    </location>
</feature>
<feature type="transmembrane region" description="Helical" evidence="6">
    <location>
        <begin position="248"/>
        <end position="265"/>
    </location>
</feature>
<dbReference type="Pfam" id="PF07690">
    <property type="entry name" value="MFS_1"/>
    <property type="match status" value="1"/>
</dbReference>
<feature type="compositionally biased region" description="Low complexity" evidence="5">
    <location>
        <begin position="234"/>
        <end position="244"/>
    </location>
</feature>
<evidence type="ECO:0000256" key="5">
    <source>
        <dbReference type="SAM" id="MobiDB-lite"/>
    </source>
</evidence>
<keyword evidence="2 6" id="KW-0812">Transmembrane</keyword>
<dbReference type="RefSeq" id="WP_099541284.1">
    <property type="nucleotide sequence ID" value="NZ_PDCN02000004.1"/>
</dbReference>
<feature type="transmembrane region" description="Helical" evidence="6">
    <location>
        <begin position="373"/>
        <end position="397"/>
    </location>
</feature>
<dbReference type="InterPro" id="IPR036259">
    <property type="entry name" value="MFS_trans_sf"/>
</dbReference>
<reference evidence="7 8" key="1">
    <citation type="journal article" date="2017" name="Infect. Genet. Evol.">
        <title>The new phylogeny of the genus Mycobacterium: The old and the news.</title>
        <authorList>
            <person name="Tortoli E."/>
            <person name="Fedrizzi T."/>
            <person name="Meehan C.J."/>
            <person name="Trovato A."/>
            <person name="Grottola A."/>
            <person name="Giacobazzi E."/>
            <person name="Serpini G.F."/>
            <person name="Tagliazucchi S."/>
            <person name="Fabio A."/>
            <person name="Bettua C."/>
            <person name="Bertorelli R."/>
            <person name="Frascaro F."/>
            <person name="De Sanctis V."/>
            <person name="Pecorari M."/>
            <person name="Jousson O."/>
            <person name="Segata N."/>
            <person name="Cirillo D.M."/>
        </authorList>
    </citation>
    <scope>NUCLEOTIDE SEQUENCE [LARGE SCALE GENOMIC DNA]</scope>
    <source>
        <strain evidence="7 8">CIP1034565</strain>
    </source>
</reference>
<organism evidence="7 8">
    <name type="scientific">Mycolicibacterium brumae</name>
    <dbReference type="NCBI Taxonomy" id="85968"/>
    <lineage>
        <taxon>Bacteria</taxon>
        <taxon>Bacillati</taxon>
        <taxon>Actinomycetota</taxon>
        <taxon>Actinomycetes</taxon>
        <taxon>Mycobacteriales</taxon>
        <taxon>Mycobacteriaceae</taxon>
        <taxon>Mycolicibacterium</taxon>
    </lineage>
</organism>
<evidence type="ECO:0000256" key="3">
    <source>
        <dbReference type="ARBA" id="ARBA00022989"/>
    </source>
</evidence>
<feature type="transmembrane region" description="Helical" evidence="6">
    <location>
        <begin position="403"/>
        <end position="424"/>
    </location>
</feature>
<name>A0A2G5PE40_9MYCO</name>
<accession>A0A2G5PE40</accession>
<keyword evidence="4 6" id="KW-0472">Membrane</keyword>
<dbReference type="AlphaFoldDB" id="A0A2G5PE40"/>
<dbReference type="Gene3D" id="1.20.1250.20">
    <property type="entry name" value="MFS general substrate transporter like domains"/>
    <property type="match status" value="2"/>
</dbReference>
<feature type="transmembrane region" description="Helical" evidence="6">
    <location>
        <begin position="285"/>
        <end position="305"/>
    </location>
</feature>
<dbReference type="InterPro" id="IPR051788">
    <property type="entry name" value="MFS_Transporter"/>
</dbReference>
<feature type="transmembrane region" description="Helical" evidence="6">
    <location>
        <begin position="73"/>
        <end position="92"/>
    </location>
</feature>
<dbReference type="STRING" id="85968.GCA_900073015_03507"/>
<feature type="transmembrane region" description="Helical" evidence="6">
    <location>
        <begin position="165"/>
        <end position="184"/>
    </location>
</feature>
<dbReference type="GO" id="GO:0022857">
    <property type="term" value="F:transmembrane transporter activity"/>
    <property type="evidence" value="ECO:0007669"/>
    <property type="project" value="InterPro"/>
</dbReference>
<feature type="transmembrane region" description="Helical" evidence="6">
    <location>
        <begin position="137"/>
        <end position="159"/>
    </location>
</feature>
<evidence type="ECO:0000313" key="8">
    <source>
        <dbReference type="Proteomes" id="UP000230551"/>
    </source>
</evidence>
<gene>
    <name evidence="7" type="ORF">CQY22_004865</name>
</gene>
<dbReference type="InterPro" id="IPR011701">
    <property type="entry name" value="MFS"/>
</dbReference>
<feature type="compositionally biased region" description="Basic and acidic residues" evidence="5">
    <location>
        <begin position="191"/>
        <end position="233"/>
    </location>
</feature>
<dbReference type="PANTHER" id="PTHR23514">
    <property type="entry name" value="BYPASS OF STOP CODON PROTEIN 6"/>
    <property type="match status" value="1"/>
</dbReference>
<evidence type="ECO:0000256" key="6">
    <source>
        <dbReference type="SAM" id="Phobius"/>
    </source>
</evidence>
<dbReference type="OrthoDB" id="151222at2"/>
<evidence type="ECO:0000256" key="4">
    <source>
        <dbReference type="ARBA" id="ARBA00023136"/>
    </source>
</evidence>
<feature type="region of interest" description="Disordered" evidence="5">
    <location>
        <begin position="189"/>
        <end position="244"/>
    </location>
</feature>
<evidence type="ECO:0000256" key="1">
    <source>
        <dbReference type="ARBA" id="ARBA00004141"/>
    </source>
</evidence>
<feature type="transmembrane region" description="Helical" evidence="6">
    <location>
        <begin position="342"/>
        <end position="361"/>
    </location>
</feature>
<keyword evidence="8" id="KW-1185">Reference proteome</keyword>
<dbReference type="PANTHER" id="PTHR23514:SF13">
    <property type="entry name" value="INNER MEMBRANE PROTEIN YBJJ"/>
    <property type="match status" value="1"/>
</dbReference>
<sequence length="433" mass="42513">MPAPELRRARAATATLFAVNGALFANLLPRYPEIKTDLGMTNTVLGLTVAAFPAGALLFGPVAGALLRRFGSARVAVVTGVALAVLLCAAALAPTPALLAGALLLAGGADAVTDVAQNAQGLAVQRRYGRSIINSLHATWSIGAVCGGLMGAAAVAAGLPRGAQLAVSGLLFGAVCLAMLPLLLPAGADGSDERGTSEEGARSIDADGSDERGTSEEGARSIDADGSDERAVRADAPGAARPRPGSRAVLTLAVLSALGVAGAAVEDVGSSWSAIYLHEVLAVPAAAAAFGYVALVGAQFVGRVFGDRLIDRFGEAAVVRAGGLLAAAGMGAALAFPSAPAVIVGFGAAGLGVSVVIPAAYHGADNVAGLRPGAGLTVVSWVMRFGFMCGPPIVGAIADSAGLRAGLLVVPVAGLVIAAGAGVLGRRRGADAG</sequence>
<comment type="subcellular location">
    <subcellularLocation>
        <location evidence="1">Membrane</location>
        <topology evidence="1">Multi-pass membrane protein</topology>
    </subcellularLocation>
</comment>
<dbReference type="GO" id="GO:0016020">
    <property type="term" value="C:membrane"/>
    <property type="evidence" value="ECO:0007669"/>
    <property type="project" value="UniProtKB-SubCell"/>
</dbReference>
<comment type="caution">
    <text evidence="7">The sequence shown here is derived from an EMBL/GenBank/DDBJ whole genome shotgun (WGS) entry which is preliminary data.</text>
</comment>
<dbReference type="Proteomes" id="UP000230551">
    <property type="component" value="Unassembled WGS sequence"/>
</dbReference>
<proteinExistence type="predicted"/>
<dbReference type="EMBL" id="PDCN02000004">
    <property type="protein sequence ID" value="PIB76601.1"/>
    <property type="molecule type" value="Genomic_DNA"/>
</dbReference>
<evidence type="ECO:0000256" key="2">
    <source>
        <dbReference type="ARBA" id="ARBA00022692"/>
    </source>
</evidence>
<feature type="transmembrane region" description="Helical" evidence="6">
    <location>
        <begin position="43"/>
        <end position="66"/>
    </location>
</feature>
<protein>
    <submittedName>
        <fullName evidence="7">MFS transporter</fullName>
    </submittedName>
</protein>
<dbReference type="SUPFAM" id="SSF103473">
    <property type="entry name" value="MFS general substrate transporter"/>
    <property type="match status" value="1"/>
</dbReference>
<keyword evidence="3 6" id="KW-1133">Transmembrane helix</keyword>
<evidence type="ECO:0000313" key="7">
    <source>
        <dbReference type="EMBL" id="PIB76601.1"/>
    </source>
</evidence>